<evidence type="ECO:0000313" key="2">
    <source>
        <dbReference type="Proteomes" id="UP000821865"/>
    </source>
</evidence>
<dbReference type="Proteomes" id="UP000821865">
    <property type="component" value="Chromosome 1"/>
</dbReference>
<dbReference type="EMBL" id="CM023470">
    <property type="protein sequence ID" value="KAH7979619.1"/>
    <property type="molecule type" value="Genomic_DNA"/>
</dbReference>
<name>A0ACB8DZV9_DERSI</name>
<accession>A0ACB8DZV9</accession>
<protein>
    <submittedName>
        <fullName evidence="1">Uncharacterized protein</fullName>
    </submittedName>
</protein>
<keyword evidence="2" id="KW-1185">Reference proteome</keyword>
<organism evidence="1 2">
    <name type="scientific">Dermacentor silvarum</name>
    <name type="common">Tick</name>
    <dbReference type="NCBI Taxonomy" id="543639"/>
    <lineage>
        <taxon>Eukaryota</taxon>
        <taxon>Metazoa</taxon>
        <taxon>Ecdysozoa</taxon>
        <taxon>Arthropoda</taxon>
        <taxon>Chelicerata</taxon>
        <taxon>Arachnida</taxon>
        <taxon>Acari</taxon>
        <taxon>Parasitiformes</taxon>
        <taxon>Ixodida</taxon>
        <taxon>Ixodoidea</taxon>
        <taxon>Ixodidae</taxon>
        <taxon>Rhipicephalinae</taxon>
        <taxon>Dermacentor</taxon>
    </lineage>
</organism>
<proteinExistence type="predicted"/>
<evidence type="ECO:0000313" key="1">
    <source>
        <dbReference type="EMBL" id="KAH7979619.1"/>
    </source>
</evidence>
<comment type="caution">
    <text evidence="1">The sequence shown here is derived from an EMBL/GenBank/DDBJ whole genome shotgun (WGS) entry which is preliminary data.</text>
</comment>
<gene>
    <name evidence="1" type="ORF">HPB49_010197</name>
</gene>
<reference evidence="1" key="1">
    <citation type="submission" date="2020-05" db="EMBL/GenBank/DDBJ databases">
        <title>Large-scale comparative analyses of tick genomes elucidate their genetic diversity and vector capacities.</title>
        <authorList>
            <person name="Jia N."/>
            <person name="Wang J."/>
            <person name="Shi W."/>
            <person name="Du L."/>
            <person name="Sun Y."/>
            <person name="Zhan W."/>
            <person name="Jiang J."/>
            <person name="Wang Q."/>
            <person name="Zhang B."/>
            <person name="Ji P."/>
            <person name="Sakyi L.B."/>
            <person name="Cui X."/>
            <person name="Yuan T."/>
            <person name="Jiang B."/>
            <person name="Yang W."/>
            <person name="Lam T.T.-Y."/>
            <person name="Chang Q."/>
            <person name="Ding S."/>
            <person name="Wang X."/>
            <person name="Zhu J."/>
            <person name="Ruan X."/>
            <person name="Zhao L."/>
            <person name="Wei J."/>
            <person name="Que T."/>
            <person name="Du C."/>
            <person name="Cheng J."/>
            <person name="Dai P."/>
            <person name="Han X."/>
            <person name="Huang E."/>
            <person name="Gao Y."/>
            <person name="Liu J."/>
            <person name="Shao H."/>
            <person name="Ye R."/>
            <person name="Li L."/>
            <person name="Wei W."/>
            <person name="Wang X."/>
            <person name="Wang C."/>
            <person name="Yang T."/>
            <person name="Huo Q."/>
            <person name="Li W."/>
            <person name="Guo W."/>
            <person name="Chen H."/>
            <person name="Zhou L."/>
            <person name="Ni X."/>
            <person name="Tian J."/>
            <person name="Zhou Y."/>
            <person name="Sheng Y."/>
            <person name="Liu T."/>
            <person name="Pan Y."/>
            <person name="Xia L."/>
            <person name="Li J."/>
            <person name="Zhao F."/>
            <person name="Cao W."/>
        </authorList>
    </citation>
    <scope>NUCLEOTIDE SEQUENCE</scope>
    <source>
        <strain evidence="1">Dsil-2018</strain>
    </source>
</reference>
<sequence>MRLCREVNFDCRDTREQVLTGLRSRELCTMLLGRTHDDENDLLHDILEFDRIEPERQELFGAGNRKHVSTSDMERSLPATTAREITTDAITTGKQTGG</sequence>